<name>A0AAD8ABD2_DIPPU</name>
<comment type="caution">
    <text evidence="1">The sequence shown here is derived from an EMBL/GenBank/DDBJ whole genome shotgun (WGS) entry which is preliminary data.</text>
</comment>
<proteinExistence type="predicted"/>
<dbReference type="EMBL" id="JASPKZ010002301">
    <property type="protein sequence ID" value="KAJ9595944.1"/>
    <property type="molecule type" value="Genomic_DNA"/>
</dbReference>
<accession>A0AAD8ABD2</accession>
<protein>
    <submittedName>
        <fullName evidence="1">Uncharacterized protein</fullName>
    </submittedName>
</protein>
<dbReference type="AlphaFoldDB" id="A0AAD8ABD2"/>
<gene>
    <name evidence="1" type="ORF">L9F63_012837</name>
</gene>
<organism evidence="1 2">
    <name type="scientific">Diploptera punctata</name>
    <name type="common">Pacific beetle cockroach</name>
    <dbReference type="NCBI Taxonomy" id="6984"/>
    <lineage>
        <taxon>Eukaryota</taxon>
        <taxon>Metazoa</taxon>
        <taxon>Ecdysozoa</taxon>
        <taxon>Arthropoda</taxon>
        <taxon>Hexapoda</taxon>
        <taxon>Insecta</taxon>
        <taxon>Pterygota</taxon>
        <taxon>Neoptera</taxon>
        <taxon>Polyneoptera</taxon>
        <taxon>Dictyoptera</taxon>
        <taxon>Blattodea</taxon>
        <taxon>Blaberoidea</taxon>
        <taxon>Blaberidae</taxon>
        <taxon>Diplopterinae</taxon>
        <taxon>Diploptera</taxon>
    </lineage>
</organism>
<sequence length="119" mass="14087">MNRCLVPEVRCNSYDMIFTPVRQPHDKLGDVSRQSLFIVEIQVRPLVHMVYMVYQTHKCYKRQGRETIECTVTQRKEELMEEEEQSVRECMQLLEASANNDSAKLIEFLNKFVLESKQT</sequence>
<keyword evidence="2" id="KW-1185">Reference proteome</keyword>
<dbReference type="Proteomes" id="UP001233999">
    <property type="component" value="Unassembled WGS sequence"/>
</dbReference>
<evidence type="ECO:0000313" key="2">
    <source>
        <dbReference type="Proteomes" id="UP001233999"/>
    </source>
</evidence>
<evidence type="ECO:0000313" key="1">
    <source>
        <dbReference type="EMBL" id="KAJ9595944.1"/>
    </source>
</evidence>
<reference evidence="1" key="2">
    <citation type="submission" date="2023-05" db="EMBL/GenBank/DDBJ databases">
        <authorList>
            <person name="Fouks B."/>
        </authorList>
    </citation>
    <scope>NUCLEOTIDE SEQUENCE</scope>
    <source>
        <strain evidence="1">Stay&amp;Tobe</strain>
        <tissue evidence="1">Testes</tissue>
    </source>
</reference>
<reference evidence="1" key="1">
    <citation type="journal article" date="2023" name="IScience">
        <title>Live-bearing cockroach genome reveals convergent evolutionary mechanisms linked to viviparity in insects and beyond.</title>
        <authorList>
            <person name="Fouks B."/>
            <person name="Harrison M.C."/>
            <person name="Mikhailova A.A."/>
            <person name="Marchal E."/>
            <person name="English S."/>
            <person name="Carruthers M."/>
            <person name="Jennings E.C."/>
            <person name="Chiamaka E.L."/>
            <person name="Frigard R.A."/>
            <person name="Pippel M."/>
            <person name="Attardo G.M."/>
            <person name="Benoit J.B."/>
            <person name="Bornberg-Bauer E."/>
            <person name="Tobe S.S."/>
        </authorList>
    </citation>
    <scope>NUCLEOTIDE SEQUENCE</scope>
    <source>
        <strain evidence="1">Stay&amp;Tobe</strain>
    </source>
</reference>